<name>A0A2U1E2F7_9FIRM</name>
<keyword evidence="2" id="KW-1185">Reference proteome</keyword>
<evidence type="ECO:0000313" key="2">
    <source>
        <dbReference type="Proteomes" id="UP000245793"/>
    </source>
</evidence>
<accession>A0A2U1E2F7</accession>
<reference evidence="1 2" key="1">
    <citation type="submission" date="2018-04" db="EMBL/GenBank/DDBJ databases">
        <title>Genomic Encyclopedia of Type Strains, Phase IV (KMG-IV): sequencing the most valuable type-strain genomes for metagenomic binning, comparative biology and taxonomic classification.</title>
        <authorList>
            <person name="Goeker M."/>
        </authorList>
    </citation>
    <scope>NUCLEOTIDE SEQUENCE [LARGE SCALE GENOMIC DNA]</scope>
    <source>
        <strain evidence="1 2">DSM 20705</strain>
    </source>
</reference>
<dbReference type="AlphaFoldDB" id="A0A2U1E2F7"/>
<dbReference type="EMBL" id="QEKV01000006">
    <property type="protein sequence ID" value="PVY94134.1"/>
    <property type="molecule type" value="Genomic_DNA"/>
</dbReference>
<sequence length="475" mass="55677">MKNKFIFFIILISIFSIGCKIKQSGSSDIINITYPIKGKYTVINKFNQNGEKISFQNKNMVFYKDRAFICGKDYKSVRYMTKKVSIKDYLVNNYNLNNLRDYDKAEDIIVLSVYSSEDYVCDIAVLEDTKILVNENYNLYEAQYEGKIDENDYNFIVNKRKIERNAEPNETFKPTALFLGLREDDGEDPEYKTLFVYRDTEGLQVYKTKGIYLPKNNGYLNIDVRTEPIGGILTNPITATFKKHFYEFESKNLNIKHNDKSKFYGKKKIKINYVNPQFLSYTFETLNYGRELFKNSISILPIESSNFKSPITLDQVYQKNSLEVIKEDSNNVLYNELYFDKRNMGIIRRNGYWVLIVRLFDKSDGRVKNVDISIRDVNARILLNENQQSISIRDINKLFSNVRDFTTSSIRNLAIVRTTNSFKIVNFKNVQLDVSEVLNIDTENAAMFMNMWSYGSEAETHLSNVKKSKIWKRFY</sequence>
<evidence type="ECO:0008006" key="3">
    <source>
        <dbReference type="Google" id="ProtNLM"/>
    </source>
</evidence>
<dbReference type="Proteomes" id="UP000245793">
    <property type="component" value="Unassembled WGS sequence"/>
</dbReference>
<evidence type="ECO:0000313" key="1">
    <source>
        <dbReference type="EMBL" id="PVY94134.1"/>
    </source>
</evidence>
<dbReference type="PROSITE" id="PS51257">
    <property type="entry name" value="PROKAR_LIPOPROTEIN"/>
    <property type="match status" value="1"/>
</dbReference>
<organism evidence="1 2">
    <name type="scientific">Ezakiella coagulans</name>
    <dbReference type="NCBI Taxonomy" id="46507"/>
    <lineage>
        <taxon>Bacteria</taxon>
        <taxon>Bacillati</taxon>
        <taxon>Bacillota</taxon>
        <taxon>Tissierellia</taxon>
        <taxon>Ezakiella</taxon>
    </lineage>
</organism>
<proteinExistence type="predicted"/>
<dbReference type="RefSeq" id="WP_116480214.1">
    <property type="nucleotide sequence ID" value="NZ_QEKV01000006.1"/>
</dbReference>
<protein>
    <recommendedName>
        <fullName evidence="3">Lipoprotein</fullName>
    </recommendedName>
</protein>
<comment type="caution">
    <text evidence="1">The sequence shown here is derived from an EMBL/GenBank/DDBJ whole genome shotgun (WGS) entry which is preliminary data.</text>
</comment>
<gene>
    <name evidence="1" type="ORF">C7381_1066</name>
</gene>